<evidence type="ECO:0000313" key="3">
    <source>
        <dbReference type="EMBL" id="RDV05528.1"/>
    </source>
</evidence>
<feature type="compositionally biased region" description="Basic residues" evidence="1">
    <location>
        <begin position="35"/>
        <end position="46"/>
    </location>
</feature>
<feature type="region of interest" description="Disordered" evidence="1">
    <location>
        <begin position="21"/>
        <end position="52"/>
    </location>
</feature>
<organism evidence="3 4">
    <name type="scientific">Undibacter mobilis</name>
    <dbReference type="NCBI Taxonomy" id="2292256"/>
    <lineage>
        <taxon>Bacteria</taxon>
        <taxon>Pseudomonadati</taxon>
        <taxon>Pseudomonadota</taxon>
        <taxon>Alphaproteobacteria</taxon>
        <taxon>Hyphomicrobiales</taxon>
        <taxon>Nitrobacteraceae</taxon>
        <taxon>Undibacter</taxon>
    </lineage>
</organism>
<dbReference type="AlphaFoldDB" id="A0A371BDA5"/>
<name>A0A371BDA5_9BRAD</name>
<dbReference type="OrthoDB" id="8139212at2"/>
<keyword evidence="4" id="KW-1185">Reference proteome</keyword>
<gene>
    <name evidence="3" type="ORF">DXH78_13670</name>
</gene>
<feature type="chain" id="PRO_5016968072" description="YXWGXW repeat-containing protein" evidence="2">
    <location>
        <begin position="21"/>
        <end position="121"/>
    </location>
</feature>
<keyword evidence="2" id="KW-0732">Signal</keyword>
<protein>
    <recommendedName>
        <fullName evidence="5">YXWGXW repeat-containing protein</fullName>
    </recommendedName>
</protein>
<evidence type="ECO:0000256" key="1">
    <source>
        <dbReference type="SAM" id="MobiDB-lite"/>
    </source>
</evidence>
<feature type="signal peptide" evidence="2">
    <location>
        <begin position="1"/>
        <end position="20"/>
    </location>
</feature>
<accession>A0A371BDA5</accession>
<reference evidence="4" key="1">
    <citation type="submission" date="2018-08" db="EMBL/GenBank/DDBJ databases">
        <authorList>
            <person name="Kim S.-J."/>
            <person name="Jung G.-Y."/>
        </authorList>
    </citation>
    <scope>NUCLEOTIDE SEQUENCE [LARGE SCALE GENOMIC DNA]</scope>
    <source>
        <strain evidence="4">GY_H</strain>
    </source>
</reference>
<sequence length="121" mass="13503">MRLALAGLAALLLAASPALASSASSDPSAQTVPKPAKKHVTKRHIPRGTGFLPGYRTPAQIERDRYMEIQRERRAYYRAGGPRIAYWGYSDPRFYRGRWNGGSFGPCWTTTPIGYQWNCGK</sequence>
<evidence type="ECO:0008006" key="5">
    <source>
        <dbReference type="Google" id="ProtNLM"/>
    </source>
</evidence>
<evidence type="ECO:0000256" key="2">
    <source>
        <dbReference type="SAM" id="SignalP"/>
    </source>
</evidence>
<dbReference type="RefSeq" id="WP_115517552.1">
    <property type="nucleotide sequence ID" value="NZ_QRGO01000001.1"/>
</dbReference>
<proteinExistence type="predicted"/>
<dbReference type="EMBL" id="QRGO01000001">
    <property type="protein sequence ID" value="RDV05528.1"/>
    <property type="molecule type" value="Genomic_DNA"/>
</dbReference>
<evidence type="ECO:0000313" key="4">
    <source>
        <dbReference type="Proteomes" id="UP000263993"/>
    </source>
</evidence>
<comment type="caution">
    <text evidence="3">The sequence shown here is derived from an EMBL/GenBank/DDBJ whole genome shotgun (WGS) entry which is preliminary data.</text>
</comment>
<dbReference type="Proteomes" id="UP000263993">
    <property type="component" value="Unassembled WGS sequence"/>
</dbReference>